<reference evidence="3 4" key="1">
    <citation type="submission" date="2019-06" db="EMBL/GenBank/DDBJ databases">
        <title>Whole genome shotgun sequence of Vibrio comitans NBRC 102076.</title>
        <authorList>
            <person name="Hosoyama A."/>
            <person name="Uohara A."/>
            <person name="Ohji S."/>
            <person name="Ichikawa N."/>
        </authorList>
    </citation>
    <scope>NUCLEOTIDE SEQUENCE [LARGE SCALE GENOMIC DNA]</scope>
    <source>
        <strain evidence="3 4">NBRC 102076</strain>
    </source>
</reference>
<dbReference type="InterPro" id="IPR052893">
    <property type="entry name" value="TCS_response_regulator"/>
</dbReference>
<evidence type="ECO:0000313" key="4">
    <source>
        <dbReference type="Proteomes" id="UP000318242"/>
    </source>
</evidence>
<dbReference type="GO" id="GO:0000160">
    <property type="term" value="P:phosphorelay signal transduction system"/>
    <property type="evidence" value="ECO:0007669"/>
    <property type="project" value="InterPro"/>
</dbReference>
<dbReference type="Gene3D" id="3.40.50.2300">
    <property type="match status" value="1"/>
</dbReference>
<dbReference type="OrthoDB" id="9793549at2"/>
<dbReference type="InterPro" id="IPR001789">
    <property type="entry name" value="Sig_transdc_resp-reg_receiver"/>
</dbReference>
<dbReference type="SUPFAM" id="SSF52172">
    <property type="entry name" value="CheY-like"/>
    <property type="match status" value="1"/>
</dbReference>
<dbReference type="PANTHER" id="PTHR44520">
    <property type="entry name" value="RESPONSE REGULATOR RCP1-RELATED"/>
    <property type="match status" value="1"/>
</dbReference>
<evidence type="ECO:0000313" key="3">
    <source>
        <dbReference type="EMBL" id="GEA61949.1"/>
    </source>
</evidence>
<sequence>MSISPSKIKILLVDDDYVDSECVKRSLKKLEVSNQLYIARDGLEALEMIYSNQQDLIFKGPTLMLLDINMPRMTGLELLEELEKRNDLDNFTVFMLTSSSLEEDIEQAYRYNIVAYIMKKNAGNSFIDAIELVKNYIKTVEFKSKESVQL</sequence>
<feature type="modified residue" description="4-aspartylphosphate" evidence="1">
    <location>
        <position position="67"/>
    </location>
</feature>
<dbReference type="Pfam" id="PF00072">
    <property type="entry name" value="Response_reg"/>
    <property type="match status" value="1"/>
</dbReference>
<dbReference type="EMBL" id="BJLH01000015">
    <property type="protein sequence ID" value="GEA61949.1"/>
    <property type="molecule type" value="Genomic_DNA"/>
</dbReference>
<dbReference type="AlphaFoldDB" id="A0A4Y3IQY5"/>
<organism evidence="3 4">
    <name type="scientific">Vibrio comitans NBRC 102076</name>
    <dbReference type="NCBI Taxonomy" id="1219078"/>
    <lineage>
        <taxon>Bacteria</taxon>
        <taxon>Pseudomonadati</taxon>
        <taxon>Pseudomonadota</taxon>
        <taxon>Gammaproteobacteria</taxon>
        <taxon>Vibrionales</taxon>
        <taxon>Vibrionaceae</taxon>
        <taxon>Vibrio</taxon>
    </lineage>
</organism>
<dbReference type="Proteomes" id="UP000318242">
    <property type="component" value="Unassembled WGS sequence"/>
</dbReference>
<proteinExistence type="predicted"/>
<evidence type="ECO:0000259" key="2">
    <source>
        <dbReference type="PROSITE" id="PS50110"/>
    </source>
</evidence>
<dbReference type="PANTHER" id="PTHR44520:SF2">
    <property type="entry name" value="RESPONSE REGULATOR RCP1"/>
    <property type="match status" value="1"/>
</dbReference>
<comment type="caution">
    <text evidence="3">The sequence shown here is derived from an EMBL/GenBank/DDBJ whole genome shotgun (WGS) entry which is preliminary data.</text>
</comment>
<protein>
    <submittedName>
        <fullName evidence="3">Response regulator</fullName>
    </submittedName>
</protein>
<dbReference type="RefSeq" id="WP_141272332.1">
    <property type="nucleotide sequence ID" value="NZ_BJLH01000015.1"/>
</dbReference>
<feature type="domain" description="Response regulatory" evidence="2">
    <location>
        <begin position="9"/>
        <end position="134"/>
    </location>
</feature>
<gene>
    <name evidence="3" type="ORF">VCO01S_31420</name>
</gene>
<keyword evidence="4" id="KW-1185">Reference proteome</keyword>
<name>A0A4Y3IQY5_9VIBR</name>
<accession>A0A4Y3IQY5</accession>
<dbReference type="InterPro" id="IPR011006">
    <property type="entry name" value="CheY-like_superfamily"/>
</dbReference>
<keyword evidence="1" id="KW-0597">Phosphoprotein</keyword>
<evidence type="ECO:0000256" key="1">
    <source>
        <dbReference type="PROSITE-ProRule" id="PRU00169"/>
    </source>
</evidence>
<dbReference type="SMART" id="SM00448">
    <property type="entry name" value="REC"/>
    <property type="match status" value="1"/>
</dbReference>
<dbReference type="PROSITE" id="PS50110">
    <property type="entry name" value="RESPONSE_REGULATORY"/>
    <property type="match status" value="1"/>
</dbReference>